<reference evidence="1 2" key="1">
    <citation type="journal article" date="2022" name="Hortic Res">
        <title>A haplotype resolved chromosomal level avocado genome allows analysis of novel avocado genes.</title>
        <authorList>
            <person name="Nath O."/>
            <person name="Fletcher S.J."/>
            <person name="Hayward A."/>
            <person name="Shaw L.M."/>
            <person name="Masouleh A.K."/>
            <person name="Furtado A."/>
            <person name="Henry R.J."/>
            <person name="Mitter N."/>
        </authorList>
    </citation>
    <scope>NUCLEOTIDE SEQUENCE [LARGE SCALE GENOMIC DNA]</scope>
    <source>
        <strain evidence="2">cv. Hass</strain>
    </source>
</reference>
<dbReference type="Proteomes" id="UP001234297">
    <property type="component" value="Chromosome 3"/>
</dbReference>
<protein>
    <submittedName>
        <fullName evidence="1">Uncharacterized protein</fullName>
    </submittedName>
</protein>
<gene>
    <name evidence="1" type="ORF">MRB53_012706</name>
</gene>
<keyword evidence="2" id="KW-1185">Reference proteome</keyword>
<comment type="caution">
    <text evidence="1">The sequence shown here is derived from an EMBL/GenBank/DDBJ whole genome shotgun (WGS) entry which is preliminary data.</text>
</comment>
<proteinExistence type="predicted"/>
<dbReference type="EMBL" id="CM056811">
    <property type="protein sequence ID" value="KAJ8638439.1"/>
    <property type="molecule type" value="Genomic_DNA"/>
</dbReference>
<organism evidence="1 2">
    <name type="scientific">Persea americana</name>
    <name type="common">Avocado</name>
    <dbReference type="NCBI Taxonomy" id="3435"/>
    <lineage>
        <taxon>Eukaryota</taxon>
        <taxon>Viridiplantae</taxon>
        <taxon>Streptophyta</taxon>
        <taxon>Embryophyta</taxon>
        <taxon>Tracheophyta</taxon>
        <taxon>Spermatophyta</taxon>
        <taxon>Magnoliopsida</taxon>
        <taxon>Magnoliidae</taxon>
        <taxon>Laurales</taxon>
        <taxon>Lauraceae</taxon>
        <taxon>Persea</taxon>
    </lineage>
</organism>
<evidence type="ECO:0000313" key="1">
    <source>
        <dbReference type="EMBL" id="KAJ8638439.1"/>
    </source>
</evidence>
<evidence type="ECO:0000313" key="2">
    <source>
        <dbReference type="Proteomes" id="UP001234297"/>
    </source>
</evidence>
<sequence>MDSVFLLEGEALSNFLQSLGQTLGCSYICLWSYLPPPHNFLFSKGGWYDDDGNRPSSSAGSFPRSLFEAYRQCICSIENGGVPGKAFNEGLPSLELRGLELLNLASIEIQRQFYQEARIQTAIFNGCRTGVMEIGMSSPTQKNISMEMGKWFPEDFIPHQQLRDPRLPDQSRPSSSSSSLRSLSVGSPEYSSLFLDLVSASFAPDSTQEAPIERAIRPTSVSAPPHQLTMQAYSQQRNVYLPRPAIEDAAMTRAMLAVISSPSSSSSSYNPQNPTHRHQRSNQRTAFRAYDSALGPNFERRPSSYSQSNMKRMLALLRTIRPQMQEIRSSSTQLHHMISERKRREKLNESFETLRALLPPGIKKYKASVLSKTMEYLKSLKAQVLELQEKNSSLEASLSSEKEALQEPFQEIGSERTVVQVVEAPESSSESRRIELRVIVREEDCEMTDLLLRLLECLKQMQDVSLVSIDADTHLQETNQINRAIFRIQIKASEWNQEAFEEAVTRAIADVGRRGPPI</sequence>
<name>A0ACC2LYB3_PERAE</name>
<accession>A0ACC2LYB3</accession>